<proteinExistence type="predicted"/>
<dbReference type="RefSeq" id="WP_117721860.1">
    <property type="nucleotide sequence ID" value="NZ_CAJKXH010000050.1"/>
</dbReference>
<dbReference type="AlphaFoldDB" id="A0A413IH90"/>
<dbReference type="PROSITE" id="PS50164">
    <property type="entry name" value="GIY_YIG"/>
    <property type="match status" value="1"/>
</dbReference>
<sequence>MSELELAVSDLYSGKDGKNKAIAYFLSHQGSDLLAAAWSETWYHLRSIESWVDGLSMTFVMKGMFKNLVKNGTNVVYQGIDKAGTVRYIGITERESAVRFAEHLKSGTAKSLLQYYVINGATGLSRTEARVLEQTLINRYGLPKNGGLLLNKINSIAPKNWWQYGIK</sequence>
<accession>A0A413IH90</accession>
<protein>
    <recommendedName>
        <fullName evidence="1">GIY-YIG domain-containing protein</fullName>
    </recommendedName>
</protein>
<dbReference type="EMBL" id="QSCR01000075">
    <property type="protein sequence ID" value="RGY10526.1"/>
    <property type="molecule type" value="Genomic_DNA"/>
</dbReference>
<gene>
    <name evidence="2" type="ORF">DXA50_20280</name>
</gene>
<dbReference type="Proteomes" id="UP000286063">
    <property type="component" value="Unassembled WGS sequence"/>
</dbReference>
<reference evidence="2 3" key="1">
    <citation type="submission" date="2018-08" db="EMBL/GenBank/DDBJ databases">
        <title>A genome reference for cultivated species of the human gut microbiota.</title>
        <authorList>
            <person name="Zou Y."/>
            <person name="Xue W."/>
            <person name="Luo G."/>
        </authorList>
    </citation>
    <scope>NUCLEOTIDE SEQUENCE [LARGE SCALE GENOMIC DNA]</scope>
    <source>
        <strain evidence="2 3">OF02-7</strain>
    </source>
</reference>
<organism evidence="2 3">
    <name type="scientific">Butyricimonas virosa</name>
    <dbReference type="NCBI Taxonomy" id="544645"/>
    <lineage>
        <taxon>Bacteria</taxon>
        <taxon>Pseudomonadati</taxon>
        <taxon>Bacteroidota</taxon>
        <taxon>Bacteroidia</taxon>
        <taxon>Bacteroidales</taxon>
        <taxon>Odoribacteraceae</taxon>
        <taxon>Butyricimonas</taxon>
    </lineage>
</organism>
<dbReference type="InterPro" id="IPR000305">
    <property type="entry name" value="GIY-YIG_endonuc"/>
</dbReference>
<name>A0A413IH90_9BACT</name>
<evidence type="ECO:0000313" key="2">
    <source>
        <dbReference type="EMBL" id="RGY10526.1"/>
    </source>
</evidence>
<dbReference type="OrthoDB" id="6225685at2"/>
<comment type="caution">
    <text evidence="2">The sequence shown here is derived from an EMBL/GenBank/DDBJ whole genome shotgun (WGS) entry which is preliminary data.</text>
</comment>
<evidence type="ECO:0000259" key="1">
    <source>
        <dbReference type="PROSITE" id="PS50164"/>
    </source>
</evidence>
<feature type="domain" description="GIY-YIG" evidence="1">
    <location>
        <begin position="72"/>
        <end position="146"/>
    </location>
</feature>
<evidence type="ECO:0000313" key="3">
    <source>
        <dbReference type="Proteomes" id="UP000286063"/>
    </source>
</evidence>